<dbReference type="InterPro" id="IPR004045">
    <property type="entry name" value="Glutathione_S-Trfase_N"/>
</dbReference>
<gene>
    <name evidence="3" type="ORF">B296_00007851</name>
</gene>
<organism evidence="3 4">
    <name type="scientific">Ensete ventricosum</name>
    <name type="common">Abyssinian banana</name>
    <name type="synonym">Musa ensete</name>
    <dbReference type="NCBI Taxonomy" id="4639"/>
    <lineage>
        <taxon>Eukaryota</taxon>
        <taxon>Viridiplantae</taxon>
        <taxon>Streptophyta</taxon>
        <taxon>Embryophyta</taxon>
        <taxon>Tracheophyta</taxon>
        <taxon>Spermatophyta</taxon>
        <taxon>Magnoliopsida</taxon>
        <taxon>Liliopsida</taxon>
        <taxon>Zingiberales</taxon>
        <taxon>Musaceae</taxon>
        <taxon>Ensete</taxon>
    </lineage>
</organism>
<feature type="compositionally biased region" description="Low complexity" evidence="1">
    <location>
        <begin position="44"/>
        <end position="61"/>
    </location>
</feature>
<reference evidence="3 4" key="1">
    <citation type="journal article" date="2014" name="Agronomy (Basel)">
        <title>A Draft Genome Sequence for Ensete ventricosum, the Drought-Tolerant Tree Against Hunger.</title>
        <authorList>
            <person name="Harrison J."/>
            <person name="Moore K.A."/>
            <person name="Paszkiewicz K."/>
            <person name="Jones T."/>
            <person name="Grant M."/>
            <person name="Ambacheew D."/>
            <person name="Muzemil S."/>
            <person name="Studholme D.J."/>
        </authorList>
    </citation>
    <scope>NUCLEOTIDE SEQUENCE [LARGE SCALE GENOMIC DNA]</scope>
</reference>
<dbReference type="GO" id="GO:0009507">
    <property type="term" value="C:chloroplast"/>
    <property type="evidence" value="ECO:0007669"/>
    <property type="project" value="TreeGrafter"/>
</dbReference>
<dbReference type="Proteomes" id="UP000287651">
    <property type="component" value="Unassembled WGS sequence"/>
</dbReference>
<dbReference type="PANTHER" id="PTHR45288:SF2">
    <property type="entry name" value="THIOREDOXIN FAMILY PROTEIN"/>
    <property type="match status" value="1"/>
</dbReference>
<sequence length="185" mass="20141">MMLSVASGNPLYPLRSFHGQPNRLVFRRSRGAIVERGSPRRPWRSYSSGSLDPSSSSSRSRWNARPPGAGGDPAVESRVGSGSSGSPSTSFLSLLCPLLKFFGVRITLSSLASLFLILIGGDPSQERNEFLEVATSSLSSLSRSPFPFLVDLNTGVSMYESSDIVKYLFRQYGQGRNPTFGLLER</sequence>
<feature type="region of interest" description="Disordered" evidence="1">
    <location>
        <begin position="38"/>
        <end position="87"/>
    </location>
</feature>
<feature type="domain" description="GST N-terminal" evidence="2">
    <location>
        <begin position="146"/>
        <end position="174"/>
    </location>
</feature>
<feature type="compositionally biased region" description="Low complexity" evidence="1">
    <location>
        <begin position="77"/>
        <end position="87"/>
    </location>
</feature>
<evidence type="ECO:0000256" key="1">
    <source>
        <dbReference type="SAM" id="MobiDB-lite"/>
    </source>
</evidence>
<protein>
    <recommendedName>
        <fullName evidence="2">GST N-terminal domain-containing protein</fullName>
    </recommendedName>
</protein>
<evidence type="ECO:0000259" key="2">
    <source>
        <dbReference type="Pfam" id="PF13417"/>
    </source>
</evidence>
<dbReference type="AlphaFoldDB" id="A0A427AVM3"/>
<name>A0A427AVM3_ENSVE</name>
<dbReference type="Pfam" id="PF13417">
    <property type="entry name" value="GST_N_3"/>
    <property type="match status" value="1"/>
</dbReference>
<dbReference type="PANTHER" id="PTHR45288">
    <property type="entry name" value="THIOREDOXIN FAMILY PROTEIN"/>
    <property type="match status" value="1"/>
</dbReference>
<dbReference type="EMBL" id="AMZH03001182">
    <property type="protein sequence ID" value="RRT80298.1"/>
    <property type="molecule type" value="Genomic_DNA"/>
</dbReference>
<proteinExistence type="predicted"/>
<accession>A0A427AVM3</accession>
<evidence type="ECO:0000313" key="4">
    <source>
        <dbReference type="Proteomes" id="UP000287651"/>
    </source>
</evidence>
<comment type="caution">
    <text evidence="3">The sequence shown here is derived from an EMBL/GenBank/DDBJ whole genome shotgun (WGS) entry which is preliminary data.</text>
</comment>
<evidence type="ECO:0000313" key="3">
    <source>
        <dbReference type="EMBL" id="RRT80298.1"/>
    </source>
</evidence>